<dbReference type="AlphaFoldDB" id="A0A2G8R2C9"/>
<sequence>MRRIFSAKAAQTGGVVRRKMRDVHREVGREAFVAEIQRRGFHLLTCGDQYLIICHDGHLRVIC</sequence>
<dbReference type="OrthoDB" id="7867818at2"/>
<accession>A0A2G8R2C9</accession>
<evidence type="ECO:0008006" key="3">
    <source>
        <dbReference type="Google" id="ProtNLM"/>
    </source>
</evidence>
<dbReference type="RefSeq" id="WP_099913452.1">
    <property type="nucleotide sequence ID" value="NZ_AWWI01000176.1"/>
</dbReference>
<name>A0A2G8R2C9_9RHOB</name>
<keyword evidence="2" id="KW-1185">Reference proteome</keyword>
<comment type="caution">
    <text evidence="1">The sequence shown here is derived from an EMBL/GenBank/DDBJ whole genome shotgun (WGS) entry which is preliminary data.</text>
</comment>
<evidence type="ECO:0000313" key="2">
    <source>
        <dbReference type="Proteomes" id="UP000231259"/>
    </source>
</evidence>
<gene>
    <name evidence="1" type="ORF">P775_25730</name>
</gene>
<protein>
    <recommendedName>
        <fullName evidence="3">N-(5'-phosphoribosyl)anthranilate isomerase</fullName>
    </recommendedName>
</protein>
<dbReference type="Proteomes" id="UP000231259">
    <property type="component" value="Unassembled WGS sequence"/>
</dbReference>
<reference evidence="1 2" key="1">
    <citation type="submission" date="2013-09" db="EMBL/GenBank/DDBJ databases">
        <title>Genome sequencing of Phaeobacter antarcticus sp. nov. SM1211.</title>
        <authorList>
            <person name="Zhang X.-Y."/>
            <person name="Liu C."/>
            <person name="Chen X.-L."/>
            <person name="Xie B.-B."/>
            <person name="Qin Q.-L."/>
            <person name="Rong J.-C."/>
            <person name="Zhang Y.-Z."/>
        </authorList>
    </citation>
    <scope>NUCLEOTIDE SEQUENCE [LARGE SCALE GENOMIC DNA]</scope>
    <source>
        <strain evidence="1 2">SM1211</strain>
    </source>
</reference>
<proteinExistence type="predicted"/>
<dbReference type="EMBL" id="AWWI01000176">
    <property type="protein sequence ID" value="PIL15581.1"/>
    <property type="molecule type" value="Genomic_DNA"/>
</dbReference>
<organism evidence="1 2">
    <name type="scientific">Puniceibacterium antarcticum</name>
    <dbReference type="NCBI Taxonomy" id="1206336"/>
    <lineage>
        <taxon>Bacteria</taxon>
        <taxon>Pseudomonadati</taxon>
        <taxon>Pseudomonadota</taxon>
        <taxon>Alphaproteobacteria</taxon>
        <taxon>Rhodobacterales</taxon>
        <taxon>Paracoccaceae</taxon>
        <taxon>Puniceibacterium</taxon>
    </lineage>
</organism>
<evidence type="ECO:0000313" key="1">
    <source>
        <dbReference type="EMBL" id="PIL15581.1"/>
    </source>
</evidence>